<reference evidence="4 5" key="1">
    <citation type="journal article" date="2019" name="Int. J. Syst. Evol. Microbiol.">
        <title>The Global Catalogue of Microorganisms (GCM) 10K type strain sequencing project: providing services to taxonomists for standard genome sequencing and annotation.</title>
        <authorList>
            <consortium name="The Broad Institute Genomics Platform"/>
            <consortium name="The Broad Institute Genome Sequencing Center for Infectious Disease"/>
            <person name="Wu L."/>
            <person name="Ma J."/>
        </authorList>
    </citation>
    <scope>NUCLEOTIDE SEQUENCE [LARGE SCALE GENOMIC DNA]</scope>
    <source>
        <strain evidence="4 5">JCM 10425</strain>
    </source>
</reference>
<dbReference type="PROSITE" id="PS50977">
    <property type="entry name" value="HTH_TETR_2"/>
    <property type="match status" value="1"/>
</dbReference>
<dbReference type="PRINTS" id="PR00455">
    <property type="entry name" value="HTHTETR"/>
</dbReference>
<comment type="caution">
    <text evidence="4">The sequence shown here is derived from an EMBL/GenBank/DDBJ whole genome shotgun (WGS) entry which is preliminary data.</text>
</comment>
<dbReference type="Pfam" id="PF00440">
    <property type="entry name" value="TetR_N"/>
    <property type="match status" value="1"/>
</dbReference>
<accession>A0ABN0UCY6</accession>
<name>A0ABN0UCY6_9ACTN</name>
<dbReference type="SUPFAM" id="SSF46689">
    <property type="entry name" value="Homeodomain-like"/>
    <property type="match status" value="1"/>
</dbReference>
<organism evidence="4 5">
    <name type="scientific">Cryptosporangium japonicum</name>
    <dbReference type="NCBI Taxonomy" id="80872"/>
    <lineage>
        <taxon>Bacteria</taxon>
        <taxon>Bacillati</taxon>
        <taxon>Actinomycetota</taxon>
        <taxon>Actinomycetes</taxon>
        <taxon>Cryptosporangiales</taxon>
        <taxon>Cryptosporangiaceae</taxon>
        <taxon>Cryptosporangium</taxon>
    </lineage>
</organism>
<feature type="DNA-binding region" description="H-T-H motif" evidence="2">
    <location>
        <begin position="33"/>
        <end position="52"/>
    </location>
</feature>
<dbReference type="Gene3D" id="1.10.357.10">
    <property type="entry name" value="Tetracycline Repressor, domain 2"/>
    <property type="match status" value="1"/>
</dbReference>
<sequence length="186" mass="20192">MAGMERADAARNRARVLDAARSLFREKDPRAVTMDDLARAAGVGRATLYRRYRDPAEVALALLDEHERALQERLIRGEAPLGPGASPAERLTAFYAAMVDLLDEHLPLALGGETGAARFRTGAYGFWSAHVRSLLVAAGTPEPDALVDVLLAPLAPELYQHQRQRGQDRAQIAEALARLARGMLGS</sequence>
<dbReference type="InterPro" id="IPR050109">
    <property type="entry name" value="HTH-type_TetR-like_transc_reg"/>
</dbReference>
<protein>
    <submittedName>
        <fullName evidence="4">TetR/AcrR family transcriptional regulator</fullName>
    </submittedName>
</protein>
<gene>
    <name evidence="4" type="ORF">GCM10009539_34550</name>
</gene>
<dbReference type="PANTHER" id="PTHR30055:SF209">
    <property type="entry name" value="POSSIBLE TRANSCRIPTIONAL REGULATORY PROTEIN (PROBABLY TETR-FAMILY)"/>
    <property type="match status" value="1"/>
</dbReference>
<dbReference type="EMBL" id="BAAAGX010000014">
    <property type="protein sequence ID" value="GAA0246279.1"/>
    <property type="molecule type" value="Genomic_DNA"/>
</dbReference>
<evidence type="ECO:0000256" key="2">
    <source>
        <dbReference type="PROSITE-ProRule" id="PRU00335"/>
    </source>
</evidence>
<evidence type="ECO:0000313" key="5">
    <source>
        <dbReference type="Proteomes" id="UP001500967"/>
    </source>
</evidence>
<evidence type="ECO:0000256" key="1">
    <source>
        <dbReference type="ARBA" id="ARBA00023125"/>
    </source>
</evidence>
<dbReference type="Proteomes" id="UP001500967">
    <property type="component" value="Unassembled WGS sequence"/>
</dbReference>
<dbReference type="PANTHER" id="PTHR30055">
    <property type="entry name" value="HTH-TYPE TRANSCRIPTIONAL REGULATOR RUTR"/>
    <property type="match status" value="1"/>
</dbReference>
<keyword evidence="1 2" id="KW-0238">DNA-binding</keyword>
<keyword evidence="5" id="KW-1185">Reference proteome</keyword>
<dbReference type="InterPro" id="IPR009057">
    <property type="entry name" value="Homeodomain-like_sf"/>
</dbReference>
<feature type="domain" description="HTH tetR-type" evidence="3">
    <location>
        <begin position="10"/>
        <end position="70"/>
    </location>
</feature>
<evidence type="ECO:0000259" key="3">
    <source>
        <dbReference type="PROSITE" id="PS50977"/>
    </source>
</evidence>
<evidence type="ECO:0000313" key="4">
    <source>
        <dbReference type="EMBL" id="GAA0246279.1"/>
    </source>
</evidence>
<dbReference type="InterPro" id="IPR001647">
    <property type="entry name" value="HTH_TetR"/>
</dbReference>
<proteinExistence type="predicted"/>